<accession>A0A2K2CWC6</accession>
<protein>
    <submittedName>
        <fullName evidence="2 3">Uncharacterized protein</fullName>
    </submittedName>
</protein>
<dbReference type="InParanoid" id="A0A2K2CWC6"/>
<reference evidence="2 3" key="1">
    <citation type="journal article" date="2010" name="Nature">
        <title>Genome sequencing and analysis of the model grass Brachypodium distachyon.</title>
        <authorList>
            <consortium name="International Brachypodium Initiative"/>
        </authorList>
    </citation>
    <scope>NUCLEOTIDE SEQUENCE [LARGE SCALE GENOMIC DNA]</scope>
    <source>
        <strain evidence="2 3">Bd21</strain>
    </source>
</reference>
<gene>
    <name evidence="2" type="ORF">BRADI_3g10295v3</name>
</gene>
<dbReference type="Proteomes" id="UP000008810">
    <property type="component" value="Chromosome 3"/>
</dbReference>
<proteinExistence type="predicted"/>
<evidence type="ECO:0000313" key="2">
    <source>
        <dbReference type="EMBL" id="PNT66336.1"/>
    </source>
</evidence>
<reference evidence="2" key="2">
    <citation type="submission" date="2017-06" db="EMBL/GenBank/DDBJ databases">
        <title>WGS assembly of Brachypodium distachyon.</title>
        <authorList>
            <consortium name="The International Brachypodium Initiative"/>
            <person name="Lucas S."/>
            <person name="Harmon-Smith M."/>
            <person name="Lail K."/>
            <person name="Tice H."/>
            <person name="Grimwood J."/>
            <person name="Bruce D."/>
            <person name="Barry K."/>
            <person name="Shu S."/>
            <person name="Lindquist E."/>
            <person name="Wang M."/>
            <person name="Pitluck S."/>
            <person name="Vogel J.P."/>
            <person name="Garvin D.F."/>
            <person name="Mockler T.C."/>
            <person name="Schmutz J."/>
            <person name="Rokhsar D."/>
            <person name="Bevan M.W."/>
        </authorList>
    </citation>
    <scope>NUCLEOTIDE SEQUENCE</scope>
    <source>
        <strain evidence="2">Bd21</strain>
    </source>
</reference>
<feature type="region of interest" description="Disordered" evidence="1">
    <location>
        <begin position="1"/>
        <end position="50"/>
    </location>
</feature>
<organism evidence="2">
    <name type="scientific">Brachypodium distachyon</name>
    <name type="common">Purple false brome</name>
    <name type="synonym">Trachynia distachya</name>
    <dbReference type="NCBI Taxonomy" id="15368"/>
    <lineage>
        <taxon>Eukaryota</taxon>
        <taxon>Viridiplantae</taxon>
        <taxon>Streptophyta</taxon>
        <taxon>Embryophyta</taxon>
        <taxon>Tracheophyta</taxon>
        <taxon>Spermatophyta</taxon>
        <taxon>Magnoliopsida</taxon>
        <taxon>Liliopsida</taxon>
        <taxon>Poales</taxon>
        <taxon>Poaceae</taxon>
        <taxon>BOP clade</taxon>
        <taxon>Pooideae</taxon>
        <taxon>Stipodae</taxon>
        <taxon>Brachypodieae</taxon>
        <taxon>Brachypodium</taxon>
    </lineage>
</organism>
<name>A0A2K2CWC6_BRADI</name>
<sequence>MASYHRPKEGGLTGGRRSSGGGQRARGLEAVAVSGHDGSVPMARGERLRSAGEKRALVNADRAAVDELRGRAGNGNFLPMLGAGGGELDGLLN</sequence>
<evidence type="ECO:0000313" key="3">
    <source>
        <dbReference type="EnsemblPlants" id="PNT66336"/>
    </source>
</evidence>
<evidence type="ECO:0000256" key="1">
    <source>
        <dbReference type="SAM" id="MobiDB-lite"/>
    </source>
</evidence>
<feature type="compositionally biased region" description="Gly residues" evidence="1">
    <location>
        <begin position="11"/>
        <end position="24"/>
    </location>
</feature>
<dbReference type="EnsemblPlants" id="PNT66336">
    <property type="protein sequence ID" value="PNT66336"/>
    <property type="gene ID" value="BRADI_3g10295v3"/>
</dbReference>
<dbReference type="AlphaFoldDB" id="A0A2K2CWC6"/>
<reference evidence="3" key="3">
    <citation type="submission" date="2018-08" db="UniProtKB">
        <authorList>
            <consortium name="EnsemblPlants"/>
        </authorList>
    </citation>
    <scope>IDENTIFICATION</scope>
    <source>
        <strain evidence="3">cv. Bd21</strain>
    </source>
</reference>
<keyword evidence="4" id="KW-1185">Reference proteome</keyword>
<dbReference type="Gramene" id="PNT66336">
    <property type="protein sequence ID" value="PNT66336"/>
    <property type="gene ID" value="BRADI_3g10295v3"/>
</dbReference>
<evidence type="ECO:0000313" key="4">
    <source>
        <dbReference type="Proteomes" id="UP000008810"/>
    </source>
</evidence>
<dbReference type="EMBL" id="CM000882">
    <property type="protein sequence ID" value="PNT66336.1"/>
    <property type="molecule type" value="Genomic_DNA"/>
</dbReference>